<feature type="signal peptide" evidence="1">
    <location>
        <begin position="1"/>
        <end position="21"/>
    </location>
</feature>
<keyword evidence="1" id="KW-0732">Signal</keyword>
<dbReference type="RefSeq" id="WP_119077852.1">
    <property type="nucleotide sequence ID" value="NZ_CP029600.1"/>
</dbReference>
<feature type="domain" description="DUF3298" evidence="2">
    <location>
        <begin position="288"/>
        <end position="366"/>
    </location>
</feature>
<evidence type="ECO:0000256" key="1">
    <source>
        <dbReference type="SAM" id="SignalP"/>
    </source>
</evidence>
<sequence length="378" mass="41736">MKLYYGLSAFLALLFACQSPGQRQPAAGQQDDSTGASATPPAPSVYYKRLKGALAGQPVTMHLIRTGPAAFDAWYAYDKQGIPIQLFHNVTDSTQLSFTEYTTPDEDNTFKGILSANDTYKGTWAGKNRSYDFELREDTTGAVLFQVFTSADSVRLLPTHPKSPLGLAVCSMVWPVGGADGPSLALIKKALTPLGAPEEPEKIVRQPIDTFLRDYKAVRDDVDTSELNKGTGASWNWDAQTETRVVWNTWPLLVLEHADYSFTGGAHGNYGSNYTVLDLARQKVLQVSDVFKPGSGPALGAALEKAFRKKYAVPAKDPLNKRYLFEPHIQPNNNFYITDKGAVFNYMPYEIAAYAVGQITLFVPFEEVKNYVNEAYLK</sequence>
<dbReference type="EMBL" id="CP029600">
    <property type="protein sequence ID" value="AWO01640.1"/>
    <property type="molecule type" value="Genomic_DNA"/>
</dbReference>
<feature type="chain" id="PRO_5046058452" description="DUF3298 domain-containing protein" evidence="1">
    <location>
        <begin position="22"/>
        <end position="378"/>
    </location>
</feature>
<name>A0ABM6WCD8_9BACT</name>
<evidence type="ECO:0000313" key="3">
    <source>
        <dbReference type="EMBL" id="AWO01640.1"/>
    </source>
</evidence>
<accession>A0ABM6WCD8</accession>
<dbReference type="InterPro" id="IPR021729">
    <property type="entry name" value="DUF3298"/>
</dbReference>
<reference evidence="3 4" key="1">
    <citation type="submission" date="2018-05" db="EMBL/GenBank/DDBJ databases">
        <title>Chitinophaga sp. nov., isolated from rhizosphere soil of Alhagi.</title>
        <authorList>
            <person name="Liu Y."/>
        </authorList>
    </citation>
    <scope>NUCLEOTIDE SEQUENCE [LARGE SCALE GENOMIC DNA]</scope>
    <source>
        <strain evidence="3 4">T22</strain>
    </source>
</reference>
<dbReference type="Gene3D" id="3.90.640.20">
    <property type="entry name" value="Heat-shock cognate protein, ATPase"/>
    <property type="match status" value="1"/>
</dbReference>
<evidence type="ECO:0000313" key="4">
    <source>
        <dbReference type="Proteomes" id="UP000246099"/>
    </source>
</evidence>
<dbReference type="Proteomes" id="UP000246099">
    <property type="component" value="Chromosome"/>
</dbReference>
<organism evidence="3 4">
    <name type="scientific">Chitinophaga alhagiae</name>
    <dbReference type="NCBI Taxonomy" id="2203219"/>
    <lineage>
        <taxon>Bacteria</taxon>
        <taxon>Pseudomonadati</taxon>
        <taxon>Bacteroidota</taxon>
        <taxon>Chitinophagia</taxon>
        <taxon>Chitinophagales</taxon>
        <taxon>Chitinophagaceae</taxon>
        <taxon>Chitinophaga</taxon>
    </lineage>
</organism>
<gene>
    <name evidence="3" type="ORF">DLD77_07995</name>
</gene>
<dbReference type="PROSITE" id="PS51257">
    <property type="entry name" value="PROKAR_LIPOPROTEIN"/>
    <property type="match status" value="1"/>
</dbReference>
<dbReference type="Pfam" id="PF11738">
    <property type="entry name" value="DUF3298"/>
    <property type="match status" value="1"/>
</dbReference>
<keyword evidence="4" id="KW-1185">Reference proteome</keyword>
<proteinExistence type="predicted"/>
<dbReference type="Gene3D" id="3.30.565.40">
    <property type="entry name" value="Fervidobacterium nodosum Rt17-B1 like"/>
    <property type="match status" value="1"/>
</dbReference>
<evidence type="ECO:0000259" key="2">
    <source>
        <dbReference type="Pfam" id="PF11738"/>
    </source>
</evidence>
<protein>
    <recommendedName>
        <fullName evidence="2">DUF3298 domain-containing protein</fullName>
    </recommendedName>
</protein>
<dbReference type="InterPro" id="IPR037126">
    <property type="entry name" value="PdaC/RsiV-like_sf"/>
</dbReference>